<dbReference type="InterPro" id="IPR032675">
    <property type="entry name" value="LRR_dom_sf"/>
</dbReference>
<dbReference type="Proteomes" id="UP000281406">
    <property type="component" value="Unassembled WGS sequence"/>
</dbReference>
<gene>
    <name evidence="3" type="ORF">DPX16_18775</name>
</gene>
<dbReference type="OrthoDB" id="120976at2759"/>
<dbReference type="SUPFAM" id="SSF52047">
    <property type="entry name" value="RNI-like"/>
    <property type="match status" value="2"/>
</dbReference>
<accession>A0A3N0Y1T3</accession>
<protein>
    <submittedName>
        <fullName evidence="3">Ribonuclease inhibitor</fullName>
    </submittedName>
</protein>
<dbReference type="SMART" id="SM00368">
    <property type="entry name" value="LRR_RI"/>
    <property type="match status" value="13"/>
</dbReference>
<dbReference type="InterPro" id="IPR051261">
    <property type="entry name" value="NLR"/>
</dbReference>
<evidence type="ECO:0000256" key="2">
    <source>
        <dbReference type="ARBA" id="ARBA00022737"/>
    </source>
</evidence>
<organism evidence="3 4">
    <name type="scientific">Anabarilius grahami</name>
    <name type="common">Kanglang fish</name>
    <name type="synonym">Barilius grahami</name>
    <dbReference type="NCBI Taxonomy" id="495550"/>
    <lineage>
        <taxon>Eukaryota</taxon>
        <taxon>Metazoa</taxon>
        <taxon>Chordata</taxon>
        <taxon>Craniata</taxon>
        <taxon>Vertebrata</taxon>
        <taxon>Euteleostomi</taxon>
        <taxon>Actinopterygii</taxon>
        <taxon>Neopterygii</taxon>
        <taxon>Teleostei</taxon>
        <taxon>Ostariophysi</taxon>
        <taxon>Cypriniformes</taxon>
        <taxon>Xenocyprididae</taxon>
        <taxon>Xenocypridinae</taxon>
        <taxon>Xenocypridinae incertae sedis</taxon>
        <taxon>Anabarilius</taxon>
    </lineage>
</organism>
<sequence>MGNEVQDGVAIVRDGVPSGGNHGHSGCLQSCNLTEKSCSTLASVLSSNSSSLRELNLNYNNLQDSGVKLLSDGLKNPHCKLQTLKLYNCGIGEEGCVALVSALRSNPSHLRELDLSWNKPRHSGGKLLSDLLKDPDCKLEKLLLCNCSIEEEVCTALASSLRSNPSHLRELNLNYNKPGDSVKLLSYLLRDPHCKLEKLQLCNCSIEEEGCAALASALRSNPSHLRELNLNYNKPGHSGVNLLSDLLKDPHCKLEKLQLCDCTITEEGSNALVSGLRSNPSHLRELNLSGNETGDSVVKLISDLLQDTRCKLGKLQLKSCKFQEGCAALVSALRSNPSHLRELDLSNNKLEDSGVKLLSDFMKDPRCKLETLQLYNCSIGEEGCAALVSALRSNPSHLRELNLKLNNLGESGVKLLSDLLKDPHCKLEKQQ</sequence>
<dbReference type="EMBL" id="RJVU01053773">
    <property type="protein sequence ID" value="ROL23507.1"/>
    <property type="molecule type" value="Genomic_DNA"/>
</dbReference>
<name>A0A3N0Y1T3_ANAGA</name>
<comment type="caution">
    <text evidence="3">The sequence shown here is derived from an EMBL/GenBank/DDBJ whole genome shotgun (WGS) entry which is preliminary data.</text>
</comment>
<dbReference type="Gene3D" id="3.80.10.10">
    <property type="entry name" value="Ribonuclease Inhibitor"/>
    <property type="match status" value="3"/>
</dbReference>
<dbReference type="PANTHER" id="PTHR24106">
    <property type="entry name" value="NACHT, LRR AND CARD DOMAINS-CONTAINING"/>
    <property type="match status" value="1"/>
</dbReference>
<evidence type="ECO:0000313" key="4">
    <source>
        <dbReference type="Proteomes" id="UP000281406"/>
    </source>
</evidence>
<proteinExistence type="predicted"/>
<reference evidence="3 4" key="1">
    <citation type="submission" date="2018-10" db="EMBL/GenBank/DDBJ databases">
        <title>Genome assembly for a Yunnan-Guizhou Plateau 3E fish, Anabarilius grahami (Regan), and its evolutionary and genetic applications.</title>
        <authorList>
            <person name="Jiang W."/>
        </authorList>
    </citation>
    <scope>NUCLEOTIDE SEQUENCE [LARGE SCALE GENOMIC DNA]</scope>
    <source>
        <strain evidence="3">AG-KIZ</strain>
        <tissue evidence="3">Muscle</tissue>
    </source>
</reference>
<evidence type="ECO:0000256" key="1">
    <source>
        <dbReference type="ARBA" id="ARBA00022614"/>
    </source>
</evidence>
<dbReference type="FunFam" id="3.80.10.10:FF:000714">
    <property type="entry name" value="Si:ch211-149a19.3"/>
    <property type="match status" value="1"/>
</dbReference>
<dbReference type="Pfam" id="PF13516">
    <property type="entry name" value="LRR_6"/>
    <property type="match status" value="6"/>
</dbReference>
<keyword evidence="4" id="KW-1185">Reference proteome</keyword>
<dbReference type="InterPro" id="IPR001611">
    <property type="entry name" value="Leu-rich_rpt"/>
</dbReference>
<dbReference type="PROSITE" id="PS51450">
    <property type="entry name" value="LRR"/>
    <property type="match status" value="1"/>
</dbReference>
<keyword evidence="2" id="KW-0677">Repeat</keyword>
<evidence type="ECO:0000313" key="3">
    <source>
        <dbReference type="EMBL" id="ROL23507.1"/>
    </source>
</evidence>
<keyword evidence="1" id="KW-0433">Leucine-rich repeat</keyword>
<dbReference type="FunFam" id="3.80.10.10:FF:000782">
    <property type="entry name" value="Si:ch211-196h16.4"/>
    <property type="match status" value="1"/>
</dbReference>
<dbReference type="AlphaFoldDB" id="A0A3N0Y1T3"/>